<dbReference type="OMA" id="DATMLLM"/>
<sequence length="294" mass="32189">TSLGFPFLPPYLKVGRTPFPLRSTGVNFAVAGCTALDPSYLIRRGVISATPLSLNVQIGWFKQMKRNTCNQHSGCEDHFSKALYVFGEIGANDYLDATMLLMPLSQIQSFTSPIIDNIHAALEVIGDNKFVSKRKVALIQQGAKNILVQGIPPLGCSPAVLTLLNPRSSDLDDNGCLRSYNQLSQNQNSLLQQTVQELSTKYPKVALVYADYYNIAMNILNNPSKNGFENTFETCCGSGGGKYNFNLLGMCGMNGNVEACRDPSKFINWDGIHLTEATYKIAAESLLDLIPKSC</sequence>
<dbReference type="InterPro" id="IPR001087">
    <property type="entry name" value="GDSL"/>
</dbReference>
<evidence type="ECO:0000313" key="4">
    <source>
        <dbReference type="Proteomes" id="UP000824469"/>
    </source>
</evidence>
<evidence type="ECO:0000256" key="2">
    <source>
        <dbReference type="ARBA" id="ARBA00023180"/>
    </source>
</evidence>
<reference evidence="3 4" key="1">
    <citation type="journal article" date="2021" name="Nat. Plants">
        <title>The Taxus genome provides insights into paclitaxel biosynthesis.</title>
        <authorList>
            <person name="Xiong X."/>
            <person name="Gou J."/>
            <person name="Liao Q."/>
            <person name="Li Y."/>
            <person name="Zhou Q."/>
            <person name="Bi G."/>
            <person name="Li C."/>
            <person name="Du R."/>
            <person name="Wang X."/>
            <person name="Sun T."/>
            <person name="Guo L."/>
            <person name="Liang H."/>
            <person name="Lu P."/>
            <person name="Wu Y."/>
            <person name="Zhang Z."/>
            <person name="Ro D.K."/>
            <person name="Shang Y."/>
            <person name="Huang S."/>
            <person name="Yan J."/>
        </authorList>
    </citation>
    <scope>NUCLEOTIDE SEQUENCE [LARGE SCALE GENOMIC DNA]</scope>
    <source>
        <strain evidence="3">Ta-2019</strain>
    </source>
</reference>
<dbReference type="Proteomes" id="UP000824469">
    <property type="component" value="Unassembled WGS sequence"/>
</dbReference>
<accession>A0AA38BVL1</accession>
<keyword evidence="2" id="KW-0325">Glycoprotein</keyword>
<comment type="similarity">
    <text evidence="1">Belongs to the 'GDSL' lipolytic enzyme family.</text>
</comment>
<comment type="caution">
    <text evidence="3">The sequence shown here is derived from an EMBL/GenBank/DDBJ whole genome shotgun (WGS) entry which is preliminary data.</text>
</comment>
<dbReference type="PANTHER" id="PTHR22835:SF659">
    <property type="entry name" value="GDSL LIPASE_ACYLHYDROLASE, PUTATIVE (AFU_ORTHOLOGUE AFUA_2G00510)-RELATED"/>
    <property type="match status" value="1"/>
</dbReference>
<organism evidence="3 4">
    <name type="scientific">Taxus chinensis</name>
    <name type="common">Chinese yew</name>
    <name type="synonym">Taxus wallichiana var. chinensis</name>
    <dbReference type="NCBI Taxonomy" id="29808"/>
    <lineage>
        <taxon>Eukaryota</taxon>
        <taxon>Viridiplantae</taxon>
        <taxon>Streptophyta</taxon>
        <taxon>Embryophyta</taxon>
        <taxon>Tracheophyta</taxon>
        <taxon>Spermatophyta</taxon>
        <taxon>Pinopsida</taxon>
        <taxon>Pinidae</taxon>
        <taxon>Conifers II</taxon>
        <taxon>Cupressales</taxon>
        <taxon>Taxaceae</taxon>
        <taxon>Taxus</taxon>
    </lineage>
</organism>
<protein>
    <recommendedName>
        <fullName evidence="5">GDSL esterase/lipase</fullName>
    </recommendedName>
</protein>
<evidence type="ECO:0000256" key="1">
    <source>
        <dbReference type="ARBA" id="ARBA00008668"/>
    </source>
</evidence>
<dbReference type="GO" id="GO:0016788">
    <property type="term" value="F:hydrolase activity, acting on ester bonds"/>
    <property type="evidence" value="ECO:0007669"/>
    <property type="project" value="InterPro"/>
</dbReference>
<feature type="non-terminal residue" evidence="3">
    <location>
        <position position="1"/>
    </location>
</feature>
<proteinExistence type="inferred from homology"/>
<dbReference type="AlphaFoldDB" id="A0AA38BVL1"/>
<dbReference type="InterPro" id="IPR036514">
    <property type="entry name" value="SGNH_hydro_sf"/>
</dbReference>
<evidence type="ECO:0008006" key="5">
    <source>
        <dbReference type="Google" id="ProtNLM"/>
    </source>
</evidence>
<dbReference type="Pfam" id="PF00657">
    <property type="entry name" value="Lipase_GDSL"/>
    <property type="match status" value="1"/>
</dbReference>
<dbReference type="PANTHER" id="PTHR22835">
    <property type="entry name" value="ZINC FINGER FYVE DOMAIN CONTAINING PROTEIN"/>
    <property type="match status" value="1"/>
</dbReference>
<dbReference type="EMBL" id="JAHRHJ020003813">
    <property type="protein sequence ID" value="KAH9288358.1"/>
    <property type="molecule type" value="Genomic_DNA"/>
</dbReference>
<dbReference type="Gene3D" id="3.40.50.1110">
    <property type="entry name" value="SGNH hydrolase"/>
    <property type="match status" value="1"/>
</dbReference>
<evidence type="ECO:0000313" key="3">
    <source>
        <dbReference type="EMBL" id="KAH9288358.1"/>
    </source>
</evidence>
<keyword evidence="4" id="KW-1185">Reference proteome</keyword>
<dbReference type="SUPFAM" id="SSF52266">
    <property type="entry name" value="SGNH hydrolase"/>
    <property type="match status" value="1"/>
</dbReference>
<gene>
    <name evidence="3" type="ORF">KI387_032475</name>
</gene>
<name>A0AA38BVL1_TAXCH</name>